<feature type="compositionally biased region" description="Basic and acidic residues" evidence="1">
    <location>
        <begin position="37"/>
        <end position="52"/>
    </location>
</feature>
<dbReference type="AlphaFoldDB" id="A0A812JVU5"/>
<name>A0A812JVU5_9DINO</name>
<accession>A0A812JVU5</accession>
<evidence type="ECO:0000313" key="2">
    <source>
        <dbReference type="EMBL" id="CAE7211952.1"/>
    </source>
</evidence>
<organism evidence="2 3">
    <name type="scientific">Symbiodinium natans</name>
    <dbReference type="NCBI Taxonomy" id="878477"/>
    <lineage>
        <taxon>Eukaryota</taxon>
        <taxon>Sar</taxon>
        <taxon>Alveolata</taxon>
        <taxon>Dinophyceae</taxon>
        <taxon>Suessiales</taxon>
        <taxon>Symbiodiniaceae</taxon>
        <taxon>Symbiodinium</taxon>
    </lineage>
</organism>
<dbReference type="EMBL" id="CAJNDS010000491">
    <property type="protein sequence ID" value="CAE7211952.1"/>
    <property type="molecule type" value="Genomic_DNA"/>
</dbReference>
<feature type="region of interest" description="Disordered" evidence="1">
    <location>
        <begin position="13"/>
        <end position="61"/>
    </location>
</feature>
<proteinExistence type="predicted"/>
<keyword evidence="3" id="KW-1185">Reference proteome</keyword>
<evidence type="ECO:0000313" key="3">
    <source>
        <dbReference type="Proteomes" id="UP000604046"/>
    </source>
</evidence>
<evidence type="ECO:0000256" key="1">
    <source>
        <dbReference type="SAM" id="MobiDB-lite"/>
    </source>
</evidence>
<dbReference type="Proteomes" id="UP000604046">
    <property type="component" value="Unassembled WGS sequence"/>
</dbReference>
<protein>
    <submittedName>
        <fullName evidence="2">Uncharacterized protein</fullName>
    </submittedName>
</protein>
<gene>
    <name evidence="2" type="ORF">SNAT2548_LOCUS7165</name>
</gene>
<reference evidence="2" key="1">
    <citation type="submission" date="2021-02" db="EMBL/GenBank/DDBJ databases">
        <authorList>
            <person name="Dougan E. K."/>
            <person name="Rhodes N."/>
            <person name="Thang M."/>
            <person name="Chan C."/>
        </authorList>
    </citation>
    <scope>NUCLEOTIDE SEQUENCE</scope>
</reference>
<comment type="caution">
    <text evidence="2">The sequence shown here is derived from an EMBL/GenBank/DDBJ whole genome shotgun (WGS) entry which is preliminary data.</text>
</comment>
<sequence>MMSFLDKARLAARLGKDQAEPDATTAKTELSPTKPGSKPESEDSPAKTEAKQEPGGSAKRWCSTASKQCSKMEGDLTLELLEYMASWQGDLSDMMDLEVSQHPAAIVPQILASPNSEHNAANCNQIEVFLEAYHAKRNLPFLFKQGHRYVSRLLLRPH</sequence>